<dbReference type="InterPro" id="IPR003838">
    <property type="entry name" value="ABC3_permease_C"/>
</dbReference>
<keyword evidence="4 6" id="KW-1133">Transmembrane helix</keyword>
<comment type="caution">
    <text evidence="8">The sequence shown here is derived from an EMBL/GenBank/DDBJ whole genome shotgun (WGS) entry which is preliminary data.</text>
</comment>
<gene>
    <name evidence="8" type="ORF">D4N35_001580</name>
</gene>
<protein>
    <submittedName>
        <fullName evidence="8">ABC transporter permease</fullName>
    </submittedName>
</protein>
<evidence type="ECO:0000256" key="4">
    <source>
        <dbReference type="ARBA" id="ARBA00022989"/>
    </source>
</evidence>
<dbReference type="AlphaFoldDB" id="A0A443J439"/>
<feature type="domain" description="ABC3 transporter permease C-terminal" evidence="7">
    <location>
        <begin position="260"/>
        <end position="371"/>
    </location>
</feature>
<accession>A0A443J439</accession>
<evidence type="ECO:0000256" key="2">
    <source>
        <dbReference type="ARBA" id="ARBA00022475"/>
    </source>
</evidence>
<name>A0A443J439_9BACI</name>
<feature type="domain" description="ABC3 transporter permease C-terminal" evidence="7">
    <location>
        <begin position="652"/>
        <end position="772"/>
    </location>
</feature>
<evidence type="ECO:0000313" key="8">
    <source>
        <dbReference type="EMBL" id="RWR15252.1"/>
    </source>
</evidence>
<organism evidence="8 9">
    <name type="scientific">Siminovitchia fortis</name>
    <dbReference type="NCBI Taxonomy" id="254758"/>
    <lineage>
        <taxon>Bacteria</taxon>
        <taxon>Bacillati</taxon>
        <taxon>Bacillota</taxon>
        <taxon>Bacilli</taxon>
        <taxon>Bacillales</taxon>
        <taxon>Bacillaceae</taxon>
        <taxon>Siminovitchia</taxon>
    </lineage>
</organism>
<feature type="transmembrane region" description="Helical" evidence="6">
    <location>
        <begin position="424"/>
        <end position="446"/>
    </location>
</feature>
<proteinExistence type="predicted"/>
<dbReference type="RefSeq" id="WP_120068887.1">
    <property type="nucleotide sequence ID" value="NZ_CP126113.1"/>
</dbReference>
<dbReference type="Proteomes" id="UP000273811">
    <property type="component" value="Unassembled WGS sequence"/>
</dbReference>
<evidence type="ECO:0000313" key="9">
    <source>
        <dbReference type="Proteomes" id="UP000273811"/>
    </source>
</evidence>
<feature type="transmembrane region" description="Helical" evidence="6">
    <location>
        <begin position="307"/>
        <end position="328"/>
    </location>
</feature>
<keyword evidence="3 6" id="KW-0812">Transmembrane</keyword>
<dbReference type="InterPro" id="IPR038766">
    <property type="entry name" value="Membrane_comp_ABC_pdt"/>
</dbReference>
<sequence>MLIKMVRADFRKNKAITAVLFVFIMMSALLTASGTNMMAEMANSLNALFTKSDAPHFVQMHTGEINHGEIDKFAENNNLVKRNQTVEMILIDGFNIDMGGASAGEKNNVMDHYFMKQNESFDFLLNLKSEIINVSPGEIAVPIYYMQRENIKIGDKVKISSQSFQMEFTVVDFVRDVQMNPSIIHSKRFVVNESDLETLNGDFGTVEYLIEFQLHDLGSLSAFRNAYESSSMPKEGPTIDIHLFKTLNAVTDGIVAAVIILISLLLGIIAILCIRFILLAAVEEDYREIGVMKAIGIGQLEIKKLYVLKYAALGAAASIMGYAGSLFLNHLFTSNITLYMGTAEKGALLNLIPVIAVILVLLFVLFFCFFTLRRFNTITPIEALREGSIGETGKSRLNMSINKRKRLNIHVTIGLKDVLGRFKVYRLLFFVFLISSFMILVPVNFLHTIQSPDFINYMGVERSDIRIDLPQSEQAAEEFRQIVARIGKDSDVERFSATATSRFKVMNSEGIQENMMVETGDFSTFPLEYLKGRAPLRENEIALSYLNSREFEKNVGDTMSFVMDGKTKKMVVSGIYQDVTNGGRTAKAIYPYNPDTVLSYKISADIKPHASIDEKIEAYAGAFQKAKVTGLKDYLLRTFENTINQLKAFTVLAIVVSICISMLITSLFLKMLMAKDRSQIAIMRSIGFCLRDIQIQYATRSMTVLFAGIIAGTAVSNTIGQSLVSFFISFMGAPEIKFVIDPIKAFLLCPLMLIIAVAAAAMINLTSIKRTNIADMNV</sequence>
<keyword evidence="9" id="KW-1185">Reference proteome</keyword>
<feature type="transmembrane region" description="Helical" evidence="6">
    <location>
        <begin position="348"/>
        <end position="372"/>
    </location>
</feature>
<evidence type="ECO:0000256" key="3">
    <source>
        <dbReference type="ARBA" id="ARBA00022692"/>
    </source>
</evidence>
<evidence type="ECO:0000259" key="7">
    <source>
        <dbReference type="Pfam" id="PF02687"/>
    </source>
</evidence>
<keyword evidence="2" id="KW-1003">Cell membrane</keyword>
<dbReference type="Pfam" id="PF02687">
    <property type="entry name" value="FtsX"/>
    <property type="match status" value="2"/>
</dbReference>
<feature type="transmembrane region" description="Helical" evidence="6">
    <location>
        <begin position="254"/>
        <end position="278"/>
    </location>
</feature>
<dbReference type="GO" id="GO:0005886">
    <property type="term" value="C:plasma membrane"/>
    <property type="evidence" value="ECO:0007669"/>
    <property type="project" value="UniProtKB-SubCell"/>
</dbReference>
<reference evidence="8" key="1">
    <citation type="submission" date="2018-12" db="EMBL/GenBank/DDBJ databases">
        <authorList>
            <person name="Sun L."/>
            <person name="Chen Z."/>
        </authorList>
    </citation>
    <scope>NUCLEOTIDE SEQUENCE [LARGE SCALE GENOMIC DNA]</scope>
    <source>
        <strain evidence="8">DSM 16012</strain>
    </source>
</reference>
<feature type="transmembrane region" description="Helical" evidence="6">
    <location>
        <begin position="745"/>
        <end position="766"/>
    </location>
</feature>
<dbReference type="OrthoDB" id="9766372at2"/>
<keyword evidence="5 6" id="KW-0472">Membrane</keyword>
<feature type="transmembrane region" description="Helical" evidence="6">
    <location>
        <begin position="648"/>
        <end position="669"/>
    </location>
</feature>
<dbReference type="PANTHER" id="PTHR30287:SF2">
    <property type="entry name" value="BLL1001 PROTEIN"/>
    <property type="match status" value="1"/>
</dbReference>
<evidence type="ECO:0000256" key="6">
    <source>
        <dbReference type="SAM" id="Phobius"/>
    </source>
</evidence>
<evidence type="ECO:0000256" key="5">
    <source>
        <dbReference type="ARBA" id="ARBA00023136"/>
    </source>
</evidence>
<evidence type="ECO:0000256" key="1">
    <source>
        <dbReference type="ARBA" id="ARBA00004651"/>
    </source>
</evidence>
<feature type="transmembrane region" description="Helical" evidence="6">
    <location>
        <begin position="704"/>
        <end position="733"/>
    </location>
</feature>
<dbReference type="EMBL" id="QYTU02000001">
    <property type="protein sequence ID" value="RWR15252.1"/>
    <property type="molecule type" value="Genomic_DNA"/>
</dbReference>
<comment type="subcellular location">
    <subcellularLocation>
        <location evidence="1">Cell membrane</location>
        <topology evidence="1">Multi-pass membrane protein</topology>
    </subcellularLocation>
</comment>
<dbReference type="PANTHER" id="PTHR30287">
    <property type="entry name" value="MEMBRANE COMPONENT OF PREDICTED ABC SUPERFAMILY METABOLITE UPTAKE TRANSPORTER"/>
    <property type="match status" value="1"/>
</dbReference>